<evidence type="ECO:0000259" key="8">
    <source>
        <dbReference type="PROSITE" id="PS52029"/>
    </source>
</evidence>
<keyword evidence="4 6" id="KW-0573">Peptidoglycan synthesis</keyword>
<name>A0ABT3X5Q9_9BACL</name>
<keyword evidence="7" id="KW-0732">Signal</keyword>
<dbReference type="SUPFAM" id="SSF141523">
    <property type="entry name" value="L,D-transpeptidase catalytic domain-like"/>
    <property type="match status" value="1"/>
</dbReference>
<evidence type="ECO:0000256" key="2">
    <source>
        <dbReference type="ARBA" id="ARBA00022679"/>
    </source>
</evidence>
<accession>A0ABT3X5Q9</accession>
<feature type="active site" description="Proton donor/acceptor" evidence="6">
    <location>
        <position position="117"/>
    </location>
</feature>
<gene>
    <name evidence="9" type="ORF">OS242_13535</name>
</gene>
<feature type="signal peptide" evidence="7">
    <location>
        <begin position="1"/>
        <end position="24"/>
    </location>
</feature>
<dbReference type="PANTHER" id="PTHR30582">
    <property type="entry name" value="L,D-TRANSPEPTIDASE"/>
    <property type="match status" value="1"/>
</dbReference>
<dbReference type="CDD" id="cd16913">
    <property type="entry name" value="YkuD_like"/>
    <property type="match status" value="1"/>
</dbReference>
<dbReference type="PANTHER" id="PTHR30582:SF4">
    <property type="entry name" value="L,D-TRANSPEPTIDASE YQJB-RELATED"/>
    <property type="match status" value="1"/>
</dbReference>
<evidence type="ECO:0000256" key="5">
    <source>
        <dbReference type="ARBA" id="ARBA00023316"/>
    </source>
</evidence>
<dbReference type="Proteomes" id="UP001208017">
    <property type="component" value="Unassembled WGS sequence"/>
</dbReference>
<evidence type="ECO:0000313" key="9">
    <source>
        <dbReference type="EMBL" id="MCX7570966.1"/>
    </source>
</evidence>
<feature type="domain" description="L,D-TPase catalytic" evidence="8">
    <location>
        <begin position="33"/>
        <end position="157"/>
    </location>
</feature>
<evidence type="ECO:0000256" key="3">
    <source>
        <dbReference type="ARBA" id="ARBA00022960"/>
    </source>
</evidence>
<evidence type="ECO:0000313" key="10">
    <source>
        <dbReference type="Proteomes" id="UP001208017"/>
    </source>
</evidence>
<dbReference type="InterPro" id="IPR038063">
    <property type="entry name" value="Transpep_catalytic_dom"/>
</dbReference>
<dbReference type="RefSeq" id="WP_267152210.1">
    <property type="nucleotide sequence ID" value="NZ_JAPMLT010000007.1"/>
</dbReference>
<sequence length="158" mass="17530">MRLYSGFLAGLFLLAALFAPMHHAQIHQPMSDSYILIDKSENKLTYYYYKQPIRTFKVATGANPADTPNGVFEVVMMVKNPWYLKKNIPGGDPDNPLGVRWIGIEVPGTDGSKYGIHGTNRPDSIGNHVSAGCVRMTNGDVSWLYDRVKVGTLVEIVD</sequence>
<reference evidence="9 10" key="1">
    <citation type="submission" date="2022-11" db="EMBL/GenBank/DDBJ databases">
        <title>Study of microbial diversity in lake waters.</title>
        <authorList>
            <person name="Zhang J."/>
        </authorList>
    </citation>
    <scope>NUCLEOTIDE SEQUENCE [LARGE SCALE GENOMIC DNA]</scope>
    <source>
        <strain evidence="9 10">DT12</strain>
    </source>
</reference>
<dbReference type="EMBL" id="JAPMLT010000007">
    <property type="protein sequence ID" value="MCX7570966.1"/>
    <property type="molecule type" value="Genomic_DNA"/>
</dbReference>
<feature type="active site" description="Nucleophile" evidence="6">
    <location>
        <position position="133"/>
    </location>
</feature>
<keyword evidence="2" id="KW-0808">Transferase</keyword>
<keyword evidence="3 6" id="KW-0133">Cell shape</keyword>
<dbReference type="Gene3D" id="2.40.440.10">
    <property type="entry name" value="L,D-transpeptidase catalytic domain-like"/>
    <property type="match status" value="1"/>
</dbReference>
<protein>
    <submittedName>
        <fullName evidence="9">L,D-transpeptidase</fullName>
    </submittedName>
</protein>
<dbReference type="InterPro" id="IPR050979">
    <property type="entry name" value="LD-transpeptidase"/>
</dbReference>
<evidence type="ECO:0000256" key="6">
    <source>
        <dbReference type="PROSITE-ProRule" id="PRU01373"/>
    </source>
</evidence>
<dbReference type="PROSITE" id="PS52029">
    <property type="entry name" value="LD_TPASE"/>
    <property type="match status" value="1"/>
</dbReference>
<evidence type="ECO:0000256" key="4">
    <source>
        <dbReference type="ARBA" id="ARBA00022984"/>
    </source>
</evidence>
<feature type="chain" id="PRO_5045053242" evidence="7">
    <location>
        <begin position="25"/>
        <end position="158"/>
    </location>
</feature>
<dbReference type="Pfam" id="PF03734">
    <property type="entry name" value="YkuD"/>
    <property type="match status" value="1"/>
</dbReference>
<keyword evidence="10" id="KW-1185">Reference proteome</keyword>
<comment type="caution">
    <text evidence="9">The sequence shown here is derived from an EMBL/GenBank/DDBJ whole genome shotgun (WGS) entry which is preliminary data.</text>
</comment>
<organism evidence="9 10">
    <name type="scientific">Tumebacillus lacus</name>
    <dbReference type="NCBI Taxonomy" id="2995335"/>
    <lineage>
        <taxon>Bacteria</taxon>
        <taxon>Bacillati</taxon>
        <taxon>Bacillota</taxon>
        <taxon>Bacilli</taxon>
        <taxon>Bacillales</taxon>
        <taxon>Alicyclobacillaceae</taxon>
        <taxon>Tumebacillus</taxon>
    </lineage>
</organism>
<proteinExistence type="predicted"/>
<evidence type="ECO:0000256" key="7">
    <source>
        <dbReference type="SAM" id="SignalP"/>
    </source>
</evidence>
<evidence type="ECO:0000256" key="1">
    <source>
        <dbReference type="ARBA" id="ARBA00004752"/>
    </source>
</evidence>
<dbReference type="InterPro" id="IPR005490">
    <property type="entry name" value="LD_TPept_cat_dom"/>
</dbReference>
<comment type="pathway">
    <text evidence="1 6">Cell wall biogenesis; peptidoglycan biosynthesis.</text>
</comment>
<keyword evidence="5 6" id="KW-0961">Cell wall biogenesis/degradation</keyword>